<dbReference type="Gene3D" id="2.60.40.380">
    <property type="entry name" value="Purple acid phosphatase-like, N-terminal"/>
    <property type="match status" value="1"/>
</dbReference>
<evidence type="ECO:0000256" key="6">
    <source>
        <dbReference type="ARBA" id="ARBA00023180"/>
    </source>
</evidence>
<feature type="domain" description="Purple acid phosphatase N-terminal" evidence="11">
    <location>
        <begin position="57"/>
        <end position="156"/>
    </location>
</feature>
<comment type="caution">
    <text evidence="12">The sequence shown here is derived from an EMBL/GenBank/DDBJ whole genome shotgun (WGS) entry which is preliminary data.</text>
</comment>
<proteinExistence type="inferred from homology"/>
<feature type="region of interest" description="Disordered" evidence="8">
    <location>
        <begin position="262"/>
        <end position="281"/>
    </location>
</feature>
<feature type="chain" id="PRO_5015799215" description="Purple acid phosphatase" evidence="7">
    <location>
        <begin position="34"/>
        <end position="553"/>
    </location>
</feature>
<evidence type="ECO:0000256" key="7">
    <source>
        <dbReference type="RuleBase" id="RU361203"/>
    </source>
</evidence>
<dbReference type="GO" id="GO:0005576">
    <property type="term" value="C:extracellular region"/>
    <property type="evidence" value="ECO:0007669"/>
    <property type="project" value="UniProtKB-SubCell"/>
</dbReference>
<dbReference type="EMBL" id="BDRX01000110">
    <property type="protein sequence ID" value="GBF97889.1"/>
    <property type="molecule type" value="Genomic_DNA"/>
</dbReference>
<dbReference type="GO" id="GO:0046872">
    <property type="term" value="F:metal ion binding"/>
    <property type="evidence" value="ECO:0007669"/>
    <property type="project" value="InterPro"/>
</dbReference>
<evidence type="ECO:0000259" key="10">
    <source>
        <dbReference type="Pfam" id="PF14008"/>
    </source>
</evidence>
<dbReference type="PANTHER" id="PTHR45778">
    <property type="entry name" value="PURPLE ACID PHOSPHATASE-RELATED"/>
    <property type="match status" value="1"/>
</dbReference>
<evidence type="ECO:0000313" key="13">
    <source>
        <dbReference type="Proteomes" id="UP000247498"/>
    </source>
</evidence>
<evidence type="ECO:0000259" key="11">
    <source>
        <dbReference type="Pfam" id="PF16656"/>
    </source>
</evidence>
<evidence type="ECO:0000256" key="2">
    <source>
        <dbReference type="ARBA" id="ARBA00008723"/>
    </source>
</evidence>
<dbReference type="PANTHER" id="PTHR45778:SF7">
    <property type="entry name" value="PURPLE ACID PHOSPHATASE"/>
    <property type="match status" value="1"/>
</dbReference>
<dbReference type="InterPro" id="IPR029052">
    <property type="entry name" value="Metallo-depent_PP-like"/>
</dbReference>
<keyword evidence="13" id="KW-1185">Reference proteome</keyword>
<dbReference type="Pfam" id="PF16656">
    <property type="entry name" value="Pur_ac_phosph_N"/>
    <property type="match status" value="1"/>
</dbReference>
<dbReference type="Pfam" id="PF14008">
    <property type="entry name" value="Metallophos_C"/>
    <property type="match status" value="1"/>
</dbReference>
<sequence length="553" mass="57557">MGSGGPMCTPRAARAGGLAVLCLMLTAARTAQATTRPGARWIASSTGEADFDQDCEPRQVRIAFGEDATSMSVSWKTYGSDCRSEVTWWRDRWGGAGALLPFAAASAAGYSFLLSERDMAEAPASDRPFTLYVHRAVMTGLAPGARYRYRLGGGGGGGGGAWGFRAGQPGGRDVRTAFVAVGDMGDPIHAASRSPGAPVTIASILRRDAAVSDFLLHVGDIAYADGNPEVWDSFLDAISPLASRLPYLVQVGNHEAGCNAASDLDPSRLPPPRPDCGGFGPDSGGECGAMVSRLFHMPSGEGGERAAAAGNGRPGAPRGGGGSGGALRANPPFWYTFEHGRVAFVAVSTEHDLSPGSPQREWLEGALASVDRCATPWLLLLAHRPLYVAVPDRKGDAPVGEFLRASLEPLLDEFQVDAVISGHVHAYYRTCPLAGGRCLEDADADAGGDAGVRGSADAVRGGGGARHGTVHIVVGASGHKLLSDLADAGSEDQEAWVAASRNSWGYMRFETRGDFELAAEFVASETGAVLDSFAIDASEARRARGLRCGARAA</sequence>
<dbReference type="OrthoDB" id="45007at2759"/>
<feature type="domain" description="Purple acid phosphatase C-terminal" evidence="10">
    <location>
        <begin position="468"/>
        <end position="532"/>
    </location>
</feature>
<evidence type="ECO:0000313" key="12">
    <source>
        <dbReference type="EMBL" id="GBF97889.1"/>
    </source>
</evidence>
<evidence type="ECO:0000256" key="3">
    <source>
        <dbReference type="ARBA" id="ARBA00011738"/>
    </source>
</evidence>
<evidence type="ECO:0000259" key="9">
    <source>
        <dbReference type="Pfam" id="PF00149"/>
    </source>
</evidence>
<keyword evidence="7" id="KW-0378">Hydrolase</keyword>
<feature type="domain" description="Calcineurin-like phosphoesterase" evidence="9">
    <location>
        <begin position="179"/>
        <end position="427"/>
    </location>
</feature>
<organism evidence="12 13">
    <name type="scientific">Raphidocelis subcapitata</name>
    <dbReference type="NCBI Taxonomy" id="307507"/>
    <lineage>
        <taxon>Eukaryota</taxon>
        <taxon>Viridiplantae</taxon>
        <taxon>Chlorophyta</taxon>
        <taxon>core chlorophytes</taxon>
        <taxon>Chlorophyceae</taxon>
        <taxon>CS clade</taxon>
        <taxon>Sphaeropleales</taxon>
        <taxon>Selenastraceae</taxon>
        <taxon>Raphidocelis</taxon>
    </lineage>
</organism>
<feature type="region of interest" description="Disordered" evidence="8">
    <location>
        <begin position="301"/>
        <end position="324"/>
    </location>
</feature>
<evidence type="ECO:0000256" key="4">
    <source>
        <dbReference type="ARBA" id="ARBA00022525"/>
    </source>
</evidence>
<dbReference type="InterPro" id="IPR015914">
    <property type="entry name" value="PAPs_N"/>
</dbReference>
<evidence type="ECO:0000256" key="1">
    <source>
        <dbReference type="ARBA" id="ARBA00004613"/>
    </source>
</evidence>
<protein>
    <recommendedName>
        <fullName evidence="7">Purple acid phosphatase</fullName>
        <ecNumber evidence="7">3.1.3.2</ecNumber>
    </recommendedName>
</protein>
<dbReference type="CDD" id="cd00839">
    <property type="entry name" value="MPP_PAPs"/>
    <property type="match status" value="1"/>
</dbReference>
<dbReference type="Pfam" id="PF00149">
    <property type="entry name" value="Metallophos"/>
    <property type="match status" value="1"/>
</dbReference>
<accession>A0A2V0PEF0</accession>
<comment type="subcellular location">
    <subcellularLocation>
        <location evidence="1">Secreted</location>
    </subcellularLocation>
</comment>
<keyword evidence="4" id="KW-0964">Secreted</keyword>
<comment type="catalytic activity">
    <reaction evidence="7">
        <text>a phosphate monoester + H2O = an alcohol + phosphate</text>
        <dbReference type="Rhea" id="RHEA:15017"/>
        <dbReference type="ChEBI" id="CHEBI:15377"/>
        <dbReference type="ChEBI" id="CHEBI:30879"/>
        <dbReference type="ChEBI" id="CHEBI:43474"/>
        <dbReference type="ChEBI" id="CHEBI:67140"/>
        <dbReference type="EC" id="3.1.3.2"/>
    </reaction>
</comment>
<dbReference type="InterPro" id="IPR004843">
    <property type="entry name" value="Calcineurin-like_PHP"/>
</dbReference>
<dbReference type="EC" id="3.1.3.2" evidence="7"/>
<reference evidence="12 13" key="1">
    <citation type="journal article" date="2018" name="Sci. Rep.">
        <title>Raphidocelis subcapitata (=Pseudokirchneriella subcapitata) provides an insight into genome evolution and environmental adaptations in the Sphaeropleales.</title>
        <authorList>
            <person name="Suzuki S."/>
            <person name="Yamaguchi H."/>
            <person name="Nakajima N."/>
            <person name="Kawachi M."/>
        </authorList>
    </citation>
    <scope>NUCLEOTIDE SEQUENCE [LARGE SCALE GENOMIC DNA]</scope>
    <source>
        <strain evidence="12 13">NIES-35</strain>
    </source>
</reference>
<feature type="compositionally biased region" description="Low complexity" evidence="8">
    <location>
        <begin position="305"/>
        <end position="316"/>
    </location>
</feature>
<evidence type="ECO:0000256" key="8">
    <source>
        <dbReference type="SAM" id="MobiDB-lite"/>
    </source>
</evidence>
<dbReference type="InterPro" id="IPR025733">
    <property type="entry name" value="PAPs_C"/>
</dbReference>
<name>A0A2V0PEF0_9CHLO</name>
<dbReference type="GO" id="GO:0003993">
    <property type="term" value="F:acid phosphatase activity"/>
    <property type="evidence" value="ECO:0007669"/>
    <property type="project" value="UniProtKB-EC"/>
</dbReference>
<dbReference type="SUPFAM" id="SSF49363">
    <property type="entry name" value="Purple acid phosphatase, N-terminal domain"/>
    <property type="match status" value="1"/>
</dbReference>
<feature type="signal peptide" evidence="7">
    <location>
        <begin position="1"/>
        <end position="33"/>
    </location>
</feature>
<dbReference type="Proteomes" id="UP000247498">
    <property type="component" value="Unassembled WGS sequence"/>
</dbReference>
<keyword evidence="5 7" id="KW-0732">Signal</keyword>
<dbReference type="STRING" id="307507.A0A2V0PEF0"/>
<dbReference type="InParanoid" id="A0A2V0PEF0"/>
<comment type="similarity">
    <text evidence="2 7">Belongs to the metallophosphoesterase superfamily. Purple acid phosphatase family.</text>
</comment>
<evidence type="ECO:0000256" key="5">
    <source>
        <dbReference type="ARBA" id="ARBA00022729"/>
    </source>
</evidence>
<dbReference type="InterPro" id="IPR008963">
    <property type="entry name" value="Purple_acid_Pase-like_N"/>
</dbReference>
<gene>
    <name evidence="12" type="ORF">Rsub_10244</name>
</gene>
<dbReference type="InterPro" id="IPR041792">
    <property type="entry name" value="MPP_PAP"/>
</dbReference>
<dbReference type="Gene3D" id="3.60.21.10">
    <property type="match status" value="1"/>
</dbReference>
<keyword evidence="6" id="KW-0325">Glycoprotein</keyword>
<dbReference type="AlphaFoldDB" id="A0A2V0PEF0"/>
<dbReference type="SUPFAM" id="SSF56300">
    <property type="entry name" value="Metallo-dependent phosphatases"/>
    <property type="match status" value="1"/>
</dbReference>
<comment type="subunit">
    <text evidence="3">Homodimer.</text>
</comment>